<comment type="caution">
    <text evidence="1">The sequence shown here is derived from an EMBL/GenBank/DDBJ whole genome shotgun (WGS) entry which is preliminary data.</text>
</comment>
<gene>
    <name evidence="1" type="ORF">J2S42_000080</name>
</gene>
<sequence length="63" mass="6806">MTPELLAEAINSLERVGCQFWACEGPTLDPIDMVTCYRCTTLGKLYAVRDGNLNPTTALEAAG</sequence>
<dbReference type="AlphaFoldDB" id="A0AAE3VT83"/>
<accession>A0AAE3VT83</accession>
<evidence type="ECO:0000313" key="1">
    <source>
        <dbReference type="EMBL" id="MDQ0363411.1"/>
    </source>
</evidence>
<name>A0AAE3VT83_9ACTN</name>
<organism evidence="1 2">
    <name type="scientific">Catenuloplanes indicus</name>
    <dbReference type="NCBI Taxonomy" id="137267"/>
    <lineage>
        <taxon>Bacteria</taxon>
        <taxon>Bacillati</taxon>
        <taxon>Actinomycetota</taxon>
        <taxon>Actinomycetes</taxon>
        <taxon>Micromonosporales</taxon>
        <taxon>Micromonosporaceae</taxon>
        <taxon>Catenuloplanes</taxon>
    </lineage>
</organism>
<keyword evidence="2" id="KW-1185">Reference proteome</keyword>
<protein>
    <submittedName>
        <fullName evidence="1">Uncharacterized protein</fullName>
    </submittedName>
</protein>
<proteinExistence type="predicted"/>
<dbReference type="EMBL" id="JAUSUZ010000001">
    <property type="protein sequence ID" value="MDQ0363411.1"/>
    <property type="molecule type" value="Genomic_DNA"/>
</dbReference>
<reference evidence="1 2" key="1">
    <citation type="submission" date="2023-07" db="EMBL/GenBank/DDBJ databases">
        <title>Sequencing the genomes of 1000 actinobacteria strains.</title>
        <authorList>
            <person name="Klenk H.-P."/>
        </authorList>
    </citation>
    <scope>NUCLEOTIDE SEQUENCE [LARGE SCALE GENOMIC DNA]</scope>
    <source>
        <strain evidence="1 2">DSM 44709</strain>
    </source>
</reference>
<evidence type="ECO:0000313" key="2">
    <source>
        <dbReference type="Proteomes" id="UP001240236"/>
    </source>
</evidence>
<dbReference type="RefSeq" id="WP_307234023.1">
    <property type="nucleotide sequence ID" value="NZ_JAUSUZ010000001.1"/>
</dbReference>
<dbReference type="Proteomes" id="UP001240236">
    <property type="component" value="Unassembled WGS sequence"/>
</dbReference>